<proteinExistence type="predicted"/>
<accession>A0A0C2N708</accession>
<evidence type="ECO:0000313" key="2">
    <source>
        <dbReference type="Proteomes" id="UP000031668"/>
    </source>
</evidence>
<organism evidence="1 2">
    <name type="scientific">Thelohanellus kitauei</name>
    <name type="common">Myxosporean</name>
    <dbReference type="NCBI Taxonomy" id="669202"/>
    <lineage>
        <taxon>Eukaryota</taxon>
        <taxon>Metazoa</taxon>
        <taxon>Cnidaria</taxon>
        <taxon>Myxozoa</taxon>
        <taxon>Myxosporea</taxon>
        <taxon>Bivalvulida</taxon>
        <taxon>Platysporina</taxon>
        <taxon>Myxobolidae</taxon>
        <taxon>Thelohanellus</taxon>
    </lineage>
</organism>
<comment type="caution">
    <text evidence="1">The sequence shown here is derived from an EMBL/GenBank/DDBJ whole genome shotgun (WGS) entry which is preliminary data.</text>
</comment>
<evidence type="ECO:0000313" key="1">
    <source>
        <dbReference type="EMBL" id="KII69667.1"/>
    </source>
</evidence>
<reference evidence="1 2" key="1">
    <citation type="journal article" date="2014" name="Genome Biol. Evol.">
        <title>The genome of the myxosporean Thelohanellus kitauei shows adaptations to nutrient acquisition within its fish host.</title>
        <authorList>
            <person name="Yang Y."/>
            <person name="Xiong J."/>
            <person name="Zhou Z."/>
            <person name="Huo F."/>
            <person name="Miao W."/>
            <person name="Ran C."/>
            <person name="Liu Y."/>
            <person name="Zhang J."/>
            <person name="Feng J."/>
            <person name="Wang M."/>
            <person name="Wang M."/>
            <person name="Wang L."/>
            <person name="Yao B."/>
        </authorList>
    </citation>
    <scope>NUCLEOTIDE SEQUENCE [LARGE SCALE GENOMIC DNA]</scope>
    <source>
        <strain evidence="1">Wuqing</strain>
    </source>
</reference>
<protein>
    <submittedName>
        <fullName evidence="1">Uncharacterized protein</fullName>
    </submittedName>
</protein>
<name>A0A0C2N708_THEKT</name>
<keyword evidence="2" id="KW-1185">Reference proteome</keyword>
<sequence>MNGLKIKNTCYAGRVHEGKNQEIGKNLFGIRKYKIAVLPLVITLQKIRPVVFACRISSLQIEQCCDTLLPNVQRQKKMFSTLINYTKQKVEQSDKPPPHLISSAIHRLNKNLFCVQNLICCNPAFATKISNAVTSQPLLEIQCDHQTDYSINDHMGNKPQLVY</sequence>
<dbReference type="AlphaFoldDB" id="A0A0C2N708"/>
<dbReference type="Proteomes" id="UP000031668">
    <property type="component" value="Unassembled WGS sequence"/>
</dbReference>
<gene>
    <name evidence="1" type="ORF">RF11_07264</name>
</gene>
<dbReference type="EMBL" id="JWZT01002320">
    <property type="protein sequence ID" value="KII69667.1"/>
    <property type="molecule type" value="Genomic_DNA"/>
</dbReference>